<name>A0AAE0Z0D5_9GAST</name>
<dbReference type="AlphaFoldDB" id="A0AAE0Z0D5"/>
<organism evidence="2 3">
    <name type="scientific">Elysia crispata</name>
    <name type="common">lettuce slug</name>
    <dbReference type="NCBI Taxonomy" id="231223"/>
    <lineage>
        <taxon>Eukaryota</taxon>
        <taxon>Metazoa</taxon>
        <taxon>Spiralia</taxon>
        <taxon>Lophotrochozoa</taxon>
        <taxon>Mollusca</taxon>
        <taxon>Gastropoda</taxon>
        <taxon>Heterobranchia</taxon>
        <taxon>Euthyneura</taxon>
        <taxon>Panpulmonata</taxon>
        <taxon>Sacoglossa</taxon>
        <taxon>Placobranchoidea</taxon>
        <taxon>Plakobranchidae</taxon>
        <taxon>Elysia</taxon>
    </lineage>
</organism>
<dbReference type="EMBL" id="JAWDGP010005075">
    <property type="protein sequence ID" value="KAK3759791.1"/>
    <property type="molecule type" value="Genomic_DNA"/>
</dbReference>
<evidence type="ECO:0000256" key="1">
    <source>
        <dbReference type="SAM" id="MobiDB-lite"/>
    </source>
</evidence>
<feature type="region of interest" description="Disordered" evidence="1">
    <location>
        <begin position="108"/>
        <end position="130"/>
    </location>
</feature>
<proteinExistence type="predicted"/>
<evidence type="ECO:0000313" key="2">
    <source>
        <dbReference type="EMBL" id="KAK3759791.1"/>
    </source>
</evidence>
<protein>
    <submittedName>
        <fullName evidence="2">Uncharacterized protein</fullName>
    </submittedName>
</protein>
<sequence>MFPSLRQGNGVSVSPSSVTASYYKIVSIIFLALLNTTEIMGISNNQRLNIHASNDEVLQPPSFTPGGGSLNGDLLPGTNPFLPGLGARQTIRPGDSASVQLQPLRRGGLQGSTRCGEDHSDRGEENKQLHERLPSSLIGYRIVQLAKSGFLVCGVKSARFRLRTISSVQKVNYFRTGLFKIGL</sequence>
<reference evidence="2" key="1">
    <citation type="journal article" date="2023" name="G3 (Bethesda)">
        <title>A reference genome for the long-term kleptoplast-retaining sea slug Elysia crispata morphotype clarki.</title>
        <authorList>
            <person name="Eastman K.E."/>
            <person name="Pendleton A.L."/>
            <person name="Shaikh M.A."/>
            <person name="Suttiyut T."/>
            <person name="Ogas R."/>
            <person name="Tomko P."/>
            <person name="Gavelis G."/>
            <person name="Widhalm J.R."/>
            <person name="Wisecaver J.H."/>
        </authorList>
    </citation>
    <scope>NUCLEOTIDE SEQUENCE</scope>
    <source>
        <strain evidence="2">ECLA1</strain>
    </source>
</reference>
<evidence type="ECO:0000313" key="3">
    <source>
        <dbReference type="Proteomes" id="UP001283361"/>
    </source>
</evidence>
<comment type="caution">
    <text evidence="2">The sequence shown here is derived from an EMBL/GenBank/DDBJ whole genome shotgun (WGS) entry which is preliminary data.</text>
</comment>
<gene>
    <name evidence="2" type="ORF">RRG08_041745</name>
</gene>
<feature type="compositionally biased region" description="Basic and acidic residues" evidence="1">
    <location>
        <begin position="115"/>
        <end position="130"/>
    </location>
</feature>
<accession>A0AAE0Z0D5</accession>
<keyword evidence="3" id="KW-1185">Reference proteome</keyword>
<dbReference type="Proteomes" id="UP001283361">
    <property type="component" value="Unassembled WGS sequence"/>
</dbReference>